<evidence type="ECO:0000313" key="4">
    <source>
        <dbReference type="EMBL" id="GJM49690.1"/>
    </source>
</evidence>
<dbReference type="Proteomes" id="UP001207736">
    <property type="component" value="Unassembled WGS sequence"/>
</dbReference>
<evidence type="ECO:0000313" key="7">
    <source>
        <dbReference type="Proteomes" id="UP001208692"/>
    </source>
</evidence>
<dbReference type="PANTHER" id="PTHR30576:SF0">
    <property type="entry name" value="UNDECAPRENYL-PHOSPHATE N-ACETYLGALACTOSAMINYL 1-PHOSPHATE TRANSFERASE-RELATED"/>
    <property type="match status" value="1"/>
</dbReference>
<name>A0AAV5AWG9_9FLAO</name>
<dbReference type="RefSeq" id="WP_264846160.1">
    <property type="nucleotide sequence ID" value="NZ_BPMA01000018.1"/>
</dbReference>
<gene>
    <name evidence="4" type="ORF">RCZ15_06650</name>
    <name evidence="5" type="ORF">RCZ16_10720</name>
</gene>
<dbReference type="Pfam" id="PF02397">
    <property type="entry name" value="Bac_transf"/>
    <property type="match status" value="1"/>
</dbReference>
<dbReference type="PANTHER" id="PTHR30576">
    <property type="entry name" value="COLANIC BIOSYNTHESIS UDP-GLUCOSE LIPID CARRIER TRANSFERASE"/>
    <property type="match status" value="1"/>
</dbReference>
<evidence type="ECO:0000256" key="2">
    <source>
        <dbReference type="SAM" id="Phobius"/>
    </source>
</evidence>
<dbReference type="InterPro" id="IPR003362">
    <property type="entry name" value="Bact_transf"/>
</dbReference>
<keyword evidence="2" id="KW-0472">Membrane</keyword>
<keyword evidence="2" id="KW-0812">Transmembrane</keyword>
<feature type="transmembrane region" description="Helical" evidence="2">
    <location>
        <begin position="136"/>
        <end position="160"/>
    </location>
</feature>
<sequence length="318" mass="37468">MKRIFDNILSTRKEPCLFINLGGVLKKLLEGSKMSKQYKPIIFNTLENKHTITEVVNRLNIRIIVIETSKVKEYKEDEIHELIKLRTQGVIIYEAEEFYELINKRIPIVRLNEREYLGDAIFSIRMRRRYKYLKRLFDLFCVLMIFPFALVLIIIGGILVKLTSKGSVFFSQVRVGENSEKFVIRKIRTMETKGNDGGFTQTNDTRITTVGKFLRLTKIDELPQLWNILIGDMSIVGPRPERPEYVEQYSKINPFFNLRHMVKPGVSGWAQIHIPKATPQDNLKKLEYDLFYIKKYHWSLDIIVLWETIKIVFRMDSN</sequence>
<keyword evidence="7" id="KW-1185">Reference proteome</keyword>
<dbReference type="EMBL" id="BQKA01000012">
    <property type="protein sequence ID" value="GJM49690.1"/>
    <property type="molecule type" value="Genomic_DNA"/>
</dbReference>
<dbReference type="Proteomes" id="UP001208692">
    <property type="component" value="Unassembled WGS sequence"/>
</dbReference>
<reference evidence="4 7" key="1">
    <citation type="submission" date="2021-11" db="EMBL/GenBank/DDBJ databases">
        <title>Draft genome sequence of Capnocytophaga sp. strain KC07075 isolated from cat oral cavity.</title>
        <authorList>
            <person name="Suzuki M."/>
            <person name="Imaoka K."/>
            <person name="Kimura M."/>
            <person name="Morikawa S."/>
            <person name="Maeda K."/>
        </authorList>
    </citation>
    <scope>NUCLEOTIDE SEQUENCE</scope>
    <source>
        <strain evidence="4">KC07075</strain>
        <strain evidence="5 7">KC07079</strain>
    </source>
</reference>
<feature type="domain" description="Bacterial sugar transferase" evidence="3">
    <location>
        <begin position="134"/>
        <end position="313"/>
    </location>
</feature>
<proteinExistence type="inferred from homology"/>
<evidence type="ECO:0000313" key="5">
    <source>
        <dbReference type="EMBL" id="GJM52755.1"/>
    </source>
</evidence>
<evidence type="ECO:0000256" key="1">
    <source>
        <dbReference type="ARBA" id="ARBA00006464"/>
    </source>
</evidence>
<keyword evidence="2" id="KW-1133">Transmembrane helix</keyword>
<comment type="caution">
    <text evidence="4">The sequence shown here is derived from an EMBL/GenBank/DDBJ whole genome shotgun (WGS) entry which is preliminary data.</text>
</comment>
<organism evidence="4 6">
    <name type="scientific">Capnocytophaga catalasegens</name>
    <dbReference type="NCBI Taxonomy" id="1004260"/>
    <lineage>
        <taxon>Bacteria</taxon>
        <taxon>Pseudomonadati</taxon>
        <taxon>Bacteroidota</taxon>
        <taxon>Flavobacteriia</taxon>
        <taxon>Flavobacteriales</taxon>
        <taxon>Flavobacteriaceae</taxon>
        <taxon>Capnocytophaga</taxon>
    </lineage>
</organism>
<dbReference type="EMBL" id="BQKB01000018">
    <property type="protein sequence ID" value="GJM52755.1"/>
    <property type="molecule type" value="Genomic_DNA"/>
</dbReference>
<evidence type="ECO:0000313" key="6">
    <source>
        <dbReference type="Proteomes" id="UP001207736"/>
    </source>
</evidence>
<comment type="similarity">
    <text evidence="1">Belongs to the bacterial sugar transferase family.</text>
</comment>
<accession>A0AAV5AWG9</accession>
<dbReference type="AlphaFoldDB" id="A0AAV5AWG9"/>
<protein>
    <recommendedName>
        <fullName evidence="3">Bacterial sugar transferase domain-containing protein</fullName>
    </recommendedName>
</protein>
<dbReference type="GO" id="GO:0016780">
    <property type="term" value="F:phosphotransferase activity, for other substituted phosphate groups"/>
    <property type="evidence" value="ECO:0007669"/>
    <property type="project" value="TreeGrafter"/>
</dbReference>
<evidence type="ECO:0000259" key="3">
    <source>
        <dbReference type="Pfam" id="PF02397"/>
    </source>
</evidence>